<dbReference type="SUPFAM" id="SSF56042">
    <property type="entry name" value="PurM C-terminal domain-like"/>
    <property type="match status" value="2"/>
</dbReference>
<dbReference type="GO" id="GO:0004642">
    <property type="term" value="F:phosphoribosylformylglycinamidine synthase activity"/>
    <property type="evidence" value="ECO:0007669"/>
    <property type="project" value="UniProtKB-UniRule"/>
</dbReference>
<evidence type="ECO:0000256" key="6">
    <source>
        <dbReference type="ARBA" id="ARBA00022840"/>
    </source>
</evidence>
<dbReference type="UniPathway" id="UPA00074">
    <property type="reaction ID" value="UER00128"/>
</dbReference>
<feature type="domain" description="PurM-like C-terminal" evidence="10">
    <location>
        <begin position="456"/>
        <end position="606"/>
    </location>
</feature>
<keyword evidence="5 8" id="KW-0658">Purine biosynthesis</keyword>
<dbReference type="Gene3D" id="3.30.1280.10">
    <property type="entry name" value="Phosphoribosylformylglycinamidine synthase subunit PurS"/>
    <property type="match status" value="1"/>
</dbReference>
<evidence type="ECO:0000256" key="8">
    <source>
        <dbReference type="HAMAP-Rule" id="MF_00420"/>
    </source>
</evidence>
<dbReference type="InterPro" id="IPR036676">
    <property type="entry name" value="PurM-like_C_sf"/>
</dbReference>
<evidence type="ECO:0000256" key="3">
    <source>
        <dbReference type="ARBA" id="ARBA00022723"/>
    </source>
</evidence>
<evidence type="ECO:0000313" key="12">
    <source>
        <dbReference type="EMBL" id="RII01127.1"/>
    </source>
</evidence>
<dbReference type="InterPro" id="IPR036921">
    <property type="entry name" value="PurM-like_N_sf"/>
</dbReference>
<feature type="binding site" evidence="8">
    <location>
        <position position="492"/>
    </location>
    <ligand>
        <name>substrate</name>
    </ligand>
</feature>
<feature type="domain" description="PurM-like C-terminal" evidence="10">
    <location>
        <begin position="838"/>
        <end position="972"/>
    </location>
</feature>
<feature type="active site" evidence="8">
    <location>
        <position position="255"/>
    </location>
</feature>
<dbReference type="PANTHER" id="PTHR43555">
    <property type="entry name" value="PHOSPHORIBOSYLFORMYLGLYCINAMIDINE SYNTHASE SUBUNIT PURL"/>
    <property type="match status" value="1"/>
</dbReference>
<organism evidence="12 13">
    <name type="scientific">candidate division NPL-UPA2 bacterium Unc8</name>
    <dbReference type="NCBI Taxonomy" id="1980939"/>
    <lineage>
        <taxon>Bacteria</taxon>
    </lineage>
</organism>
<protein>
    <recommendedName>
        <fullName evidence="8">Phosphoribosylformylglycinamidine synthase subunit PurL</fullName>
        <shortName evidence="8">FGAM synthase</shortName>
        <ecNumber evidence="8">6.3.5.3</ecNumber>
    </recommendedName>
    <alternativeName>
        <fullName evidence="8">Formylglycinamide ribonucleotide amidotransferase subunit II</fullName>
        <shortName evidence="8">FGAR amidotransferase II</shortName>
        <shortName evidence="8">FGAR-AT II</shortName>
    </alternativeName>
    <alternativeName>
        <fullName evidence="8">Glutamine amidotransferase PurL</fullName>
    </alternativeName>
    <alternativeName>
        <fullName evidence="8">Phosphoribosylformylglycinamidine synthase subunit II</fullName>
    </alternativeName>
</protein>
<dbReference type="SUPFAM" id="SSF55326">
    <property type="entry name" value="PurM N-terminal domain-like"/>
    <property type="match status" value="2"/>
</dbReference>
<dbReference type="Gene3D" id="3.90.650.10">
    <property type="entry name" value="PurM-like C-terminal domain"/>
    <property type="match status" value="2"/>
</dbReference>
<dbReference type="GO" id="GO:0006189">
    <property type="term" value="P:'de novo' IMP biosynthetic process"/>
    <property type="evidence" value="ECO:0007669"/>
    <property type="project" value="UniProtKB-UniRule"/>
</dbReference>
<keyword evidence="4 8" id="KW-0547">Nucleotide-binding</keyword>
<evidence type="ECO:0000256" key="5">
    <source>
        <dbReference type="ARBA" id="ARBA00022755"/>
    </source>
</evidence>
<feature type="binding site" evidence="8">
    <location>
        <position position="327"/>
    </location>
    <ligand>
        <name>Mg(2+)</name>
        <dbReference type="ChEBI" id="CHEBI:18420"/>
        <label>1</label>
    </ligand>
</feature>
<feature type="binding site" evidence="8">
    <location>
        <position position="350"/>
    </location>
    <ligand>
        <name>substrate</name>
    </ligand>
</feature>
<dbReference type="InterPro" id="IPR010918">
    <property type="entry name" value="PurM-like_C_dom"/>
</dbReference>
<keyword evidence="2 8" id="KW-0436">Ligase</keyword>
<dbReference type="EMBL" id="NDHY01000001">
    <property type="protein sequence ID" value="RII01127.1"/>
    <property type="molecule type" value="Genomic_DNA"/>
</dbReference>
<evidence type="ECO:0000256" key="1">
    <source>
        <dbReference type="ARBA" id="ARBA00022490"/>
    </source>
</evidence>
<dbReference type="InterPro" id="IPR041609">
    <property type="entry name" value="PurL_linker"/>
</dbReference>
<accession>A0A399FYE6</accession>
<evidence type="ECO:0000256" key="2">
    <source>
        <dbReference type="ARBA" id="ARBA00022598"/>
    </source>
</evidence>
<feature type="binding site" evidence="8">
    <location>
        <position position="351"/>
    </location>
    <ligand>
        <name>Mg(2+)</name>
        <dbReference type="ChEBI" id="CHEBI:18420"/>
        <label>2</label>
    </ligand>
</feature>
<keyword evidence="1 8" id="KW-0963">Cytoplasm</keyword>
<name>A0A399FYE6_UNCN2</name>
<dbReference type="SUPFAM" id="SSF82697">
    <property type="entry name" value="PurS-like"/>
    <property type="match status" value="1"/>
</dbReference>
<comment type="caution">
    <text evidence="12">The sequence shown here is derived from an EMBL/GenBank/DDBJ whole genome shotgun (WGS) entry which is preliminary data.</text>
</comment>
<dbReference type="GO" id="GO:0005737">
    <property type="term" value="C:cytoplasm"/>
    <property type="evidence" value="ECO:0007669"/>
    <property type="project" value="UniProtKB-SubCell"/>
</dbReference>
<dbReference type="Pfam" id="PF02769">
    <property type="entry name" value="AIRS_C"/>
    <property type="match status" value="2"/>
</dbReference>
<feature type="binding site" evidence="8">
    <location>
        <position position="753"/>
    </location>
    <ligand>
        <name>ATP</name>
        <dbReference type="ChEBI" id="CHEBI:30616"/>
    </ligand>
</feature>
<feature type="domain" description="Phosphoribosylformylglycinamidine synthase linker" evidence="11">
    <location>
        <begin position="207"/>
        <end position="259"/>
    </location>
</feature>
<evidence type="ECO:0000313" key="13">
    <source>
        <dbReference type="Proteomes" id="UP000266287"/>
    </source>
</evidence>
<feature type="binding site" evidence="8">
    <location>
        <position position="520"/>
    </location>
    <ligand>
        <name>Mg(2+)</name>
        <dbReference type="ChEBI" id="CHEBI:18420"/>
        <label>2</label>
    </ligand>
</feature>
<dbReference type="EC" id="6.3.5.3" evidence="8"/>
<keyword evidence="6 8" id="KW-0067">ATP-binding</keyword>
<dbReference type="PANTHER" id="PTHR43555:SF1">
    <property type="entry name" value="PHOSPHORIBOSYLFORMYLGLYCINAMIDINE SYNTHASE SUBUNIT PURL"/>
    <property type="match status" value="1"/>
</dbReference>
<gene>
    <name evidence="8" type="primary">purL</name>
    <name evidence="12" type="ORF">B9J77_00925</name>
</gene>
<evidence type="ECO:0000259" key="11">
    <source>
        <dbReference type="Pfam" id="PF18072"/>
    </source>
</evidence>
<sequence>MASIIRVYFKDEARDTLGERVKEEILKHLKLKVDKVGTVEVYTIDKELSYSELEHVRKEIFTDPLVQISSCKSLTKNFDWLVEVGCRPGVTDPVGHTAREAIEELLGVSFTARQSVYASREYLISGGLKQAEVERIVRDFLANELIQRWKIIDRRTIEGRGEAEPYIPHVQLSDGPQVIEVNLGVSDAELERIGKDGIMGKEGSRGPLALSLPEMRTIRDYFNRGNVIAARKEVGLGKNPLDIELESIAQTQSEHCKHKIFNGLLAYEENGKREPELIDSLFKTYIKGATHEIRKKAGENDWCVQVFTDNSGIVRFNENWNLTFKVETHNSPSALDPYGGAITGIVGVNRDPLGTGKGSRLILNIYGYCLAPPNYEKELPCRDKNGKNPLLHPRRILDGVRKGVEDGGNKSGIPTAWGFLRFDERYLGKPLVYVGTVGIMPAVINGKPSHKKKAMPGDLIVMVGGKIGKDGIHGATFSSESLQKESPAAAVQIGDPITQKKMSDMLLEARDLDLYNSITDNGAGGLSCSIGEMAQESGGCTVNLTAAPLKYDGLDPWEIWISEAQERMTLAIEPEKLTRFMELCHKWDVIGTVLGKFTDSGKCHVEYQGKTVMFVDLDFLHNGLPQKRMRGVFHPPSLRMVEVPPPQNLTGVLKEMLSRLNICSKEHIVRQYDHEVQGTSVIKPLVGVRCDVHSDAVVIKPLADSWQGVSITTAIKPNYSDLDTYHMAACCIDEAVKNAISIGSDPNRIALLDNFCWSRTEEEWRLGELKRAAQACYDYAILFGTPFISGKDSMFNDFDGFSEAGKVLKIAVPPTLLISAIGIISDVRKCITMDGKAPEDIIYILGETALELGGSEYLCLMGEEHKAGRVPVVNGERAKLLYQRLYRAIEEGIISSAHSLSDGGLGVGLAKVAFAGELGMEVDLSKVPRKGVERDDFLLFSESASRFIITVSPKNARDFQEMMRESECASIGCLRSNGKFAIKGLDGRVIISARSSDLKQAYKGTEAQELIAI</sequence>
<comment type="catalytic activity">
    <reaction evidence="8">
        <text>N(2)-formyl-N(1)-(5-phospho-beta-D-ribosyl)glycinamide + L-glutamine + ATP + H2O = 2-formamido-N(1)-(5-O-phospho-beta-D-ribosyl)acetamidine + L-glutamate + ADP + phosphate + H(+)</text>
        <dbReference type="Rhea" id="RHEA:17129"/>
        <dbReference type="ChEBI" id="CHEBI:15377"/>
        <dbReference type="ChEBI" id="CHEBI:15378"/>
        <dbReference type="ChEBI" id="CHEBI:29985"/>
        <dbReference type="ChEBI" id="CHEBI:30616"/>
        <dbReference type="ChEBI" id="CHEBI:43474"/>
        <dbReference type="ChEBI" id="CHEBI:58359"/>
        <dbReference type="ChEBI" id="CHEBI:147286"/>
        <dbReference type="ChEBI" id="CHEBI:147287"/>
        <dbReference type="ChEBI" id="CHEBI:456216"/>
        <dbReference type="EC" id="6.3.5.3"/>
    </reaction>
</comment>
<dbReference type="InterPro" id="IPR036604">
    <property type="entry name" value="PurS-like_sf"/>
</dbReference>
<dbReference type="CDD" id="cd02204">
    <property type="entry name" value="PurL_repeat2"/>
    <property type="match status" value="1"/>
</dbReference>
<dbReference type="GO" id="GO:0000287">
    <property type="term" value="F:magnesium ion binding"/>
    <property type="evidence" value="ECO:0007669"/>
    <property type="project" value="UniProtKB-UniRule"/>
</dbReference>
<evidence type="ECO:0000256" key="7">
    <source>
        <dbReference type="ARBA" id="ARBA00022842"/>
    </source>
</evidence>
<dbReference type="Proteomes" id="UP000266287">
    <property type="component" value="Unassembled WGS sequence"/>
</dbReference>
<comment type="similarity">
    <text evidence="8">Belongs to the FGAMS family.</text>
</comment>
<proteinExistence type="inferred from homology"/>
<dbReference type="GO" id="GO:0005524">
    <property type="term" value="F:ATP binding"/>
    <property type="evidence" value="ECO:0007669"/>
    <property type="project" value="UniProtKB-UniRule"/>
</dbReference>
<feature type="binding site" evidence="8">
    <location>
        <position position="790"/>
    </location>
    <ligand>
        <name>ATP</name>
        <dbReference type="ChEBI" id="CHEBI:30616"/>
    </ligand>
</feature>
<dbReference type="Pfam" id="PF18072">
    <property type="entry name" value="FGAR-AT_linker"/>
    <property type="match status" value="1"/>
</dbReference>
<keyword evidence="7 8" id="KW-0460">Magnesium</keyword>
<dbReference type="AlphaFoldDB" id="A0A399FYE6"/>
<dbReference type="Pfam" id="PF00586">
    <property type="entry name" value="AIRS"/>
    <property type="match status" value="2"/>
</dbReference>
<comment type="pathway">
    <text evidence="8">Purine metabolism; IMP biosynthesis via de novo pathway; 5-amino-1-(5-phospho-D-ribosyl)imidazole from N(2)-formyl-N(1)-(5-phospho-D-ribosyl)glycinamide: step 1/2.</text>
</comment>
<evidence type="ECO:0000259" key="9">
    <source>
        <dbReference type="Pfam" id="PF00586"/>
    </source>
</evidence>
<dbReference type="Gene3D" id="3.30.1330.10">
    <property type="entry name" value="PurM-like, N-terminal domain"/>
    <property type="match status" value="2"/>
</dbReference>
<feature type="binding site" evidence="8">
    <location>
        <position position="793"/>
    </location>
    <ligand>
        <name>substrate</name>
    </ligand>
</feature>
<feature type="binding site" evidence="8">
    <location>
        <position position="325"/>
    </location>
    <ligand>
        <name>ATP</name>
        <dbReference type="ChEBI" id="CHEBI:30616"/>
    </ligand>
</feature>
<dbReference type="InterPro" id="IPR016188">
    <property type="entry name" value="PurM-like_N"/>
</dbReference>
<feature type="domain" description="PurM-like N-terminal" evidence="9">
    <location>
        <begin position="309"/>
        <end position="440"/>
    </location>
</feature>
<dbReference type="CDD" id="cd02203">
    <property type="entry name" value="PurL_repeat1"/>
    <property type="match status" value="1"/>
</dbReference>
<keyword evidence="3 8" id="KW-0479">Metal-binding</keyword>
<evidence type="ECO:0000256" key="4">
    <source>
        <dbReference type="ARBA" id="ARBA00022741"/>
    </source>
</evidence>
<comment type="subunit">
    <text evidence="8">Monomer. Part of the FGAM synthase complex composed of 1 PurL, 1 PurQ and 2 PurS subunits.</text>
</comment>
<dbReference type="InterPro" id="IPR010074">
    <property type="entry name" value="PRibForGlyAmidine_synth_PurL"/>
</dbReference>
<comment type="function">
    <text evidence="8">Part of the phosphoribosylformylglycinamidine synthase complex involved in the purines biosynthetic pathway. Catalyzes the ATP-dependent conversion of formylglycinamide ribonucleotide (FGAR) and glutamine to yield formylglycinamidine ribonucleotide (FGAM) and glutamate. The FGAM synthase complex is composed of three subunits. PurQ produces an ammonia molecule by converting glutamine to glutamate. PurL transfers the ammonia molecule to FGAR to form FGAM in an ATP-dependent manner. PurS interacts with PurQ and PurL and is thought to assist in the transfer of the ammonia molecule from PurQ to PurL.</text>
</comment>
<reference evidence="12 13" key="1">
    <citation type="submission" date="2018-08" db="EMBL/GenBank/DDBJ databases">
        <title>Draft genome of candidate division NPL-UPA2 bacterium Unc8 that adapted to ultra-basic serpentinizing groundwater.</title>
        <authorList>
            <person name="Ishii S."/>
            <person name="Suzuki S."/>
            <person name="Nealson K.H."/>
        </authorList>
    </citation>
    <scope>NUCLEOTIDE SEQUENCE [LARGE SCALE GENOMIC DNA]</scope>
    <source>
        <strain evidence="12">Unc8</strain>
    </source>
</reference>
<comment type="caution">
    <text evidence="8">Lacks conserved residue(s) required for the propagation of feature annotation.</text>
</comment>
<feature type="domain" description="PurM-like N-terminal" evidence="9">
    <location>
        <begin position="694"/>
        <end position="793"/>
    </location>
</feature>
<feature type="active site" description="Proton acceptor" evidence="8">
    <location>
        <position position="329"/>
    </location>
</feature>
<comment type="subcellular location">
    <subcellularLocation>
        <location evidence="8">Cytoplasm</location>
    </subcellularLocation>
</comment>
<dbReference type="HAMAP" id="MF_00420">
    <property type="entry name" value="PurL_2"/>
    <property type="match status" value="1"/>
</dbReference>
<evidence type="ECO:0000259" key="10">
    <source>
        <dbReference type="Pfam" id="PF02769"/>
    </source>
</evidence>